<reference evidence="1 2" key="1">
    <citation type="submission" date="2014-04" db="EMBL/GenBank/DDBJ databases">
        <title>Evolutionary Origins and Diversification of the Mycorrhizal Mutualists.</title>
        <authorList>
            <consortium name="DOE Joint Genome Institute"/>
            <consortium name="Mycorrhizal Genomics Consortium"/>
            <person name="Kohler A."/>
            <person name="Kuo A."/>
            <person name="Nagy L.G."/>
            <person name="Floudas D."/>
            <person name="Copeland A."/>
            <person name="Barry K.W."/>
            <person name="Cichocki N."/>
            <person name="Veneault-Fourrey C."/>
            <person name="LaButti K."/>
            <person name="Lindquist E.A."/>
            <person name="Lipzen A."/>
            <person name="Lundell T."/>
            <person name="Morin E."/>
            <person name="Murat C."/>
            <person name="Riley R."/>
            <person name="Ohm R."/>
            <person name="Sun H."/>
            <person name="Tunlid A."/>
            <person name="Henrissat B."/>
            <person name="Grigoriev I.V."/>
            <person name="Hibbett D.S."/>
            <person name="Martin F."/>
        </authorList>
    </citation>
    <scope>NUCLEOTIDE SEQUENCE [LARGE SCALE GENOMIC DNA]</scope>
    <source>
        <strain evidence="1 2">Koide BX008</strain>
    </source>
</reference>
<name>A0A0C2WTZ2_AMAMK</name>
<organism evidence="1 2">
    <name type="scientific">Amanita muscaria (strain Koide BX008)</name>
    <dbReference type="NCBI Taxonomy" id="946122"/>
    <lineage>
        <taxon>Eukaryota</taxon>
        <taxon>Fungi</taxon>
        <taxon>Dikarya</taxon>
        <taxon>Basidiomycota</taxon>
        <taxon>Agaricomycotina</taxon>
        <taxon>Agaricomycetes</taxon>
        <taxon>Agaricomycetidae</taxon>
        <taxon>Agaricales</taxon>
        <taxon>Pluteineae</taxon>
        <taxon>Amanitaceae</taxon>
        <taxon>Amanita</taxon>
    </lineage>
</organism>
<dbReference type="AlphaFoldDB" id="A0A0C2WTZ2"/>
<evidence type="ECO:0000313" key="1">
    <source>
        <dbReference type="EMBL" id="KIL59818.1"/>
    </source>
</evidence>
<dbReference type="Proteomes" id="UP000054549">
    <property type="component" value="Unassembled WGS sequence"/>
</dbReference>
<accession>A0A0C2WTZ2</accession>
<gene>
    <name evidence="1" type="ORF">M378DRAFT_968415</name>
</gene>
<protein>
    <submittedName>
        <fullName evidence="1">Uncharacterized protein</fullName>
    </submittedName>
</protein>
<dbReference type="HOGENOM" id="CLU_2903748_0_0_1"/>
<evidence type="ECO:0000313" key="2">
    <source>
        <dbReference type="Proteomes" id="UP000054549"/>
    </source>
</evidence>
<dbReference type="InParanoid" id="A0A0C2WTZ2"/>
<keyword evidence="2" id="KW-1185">Reference proteome</keyword>
<dbReference type="EMBL" id="KN818309">
    <property type="protein sequence ID" value="KIL59818.1"/>
    <property type="molecule type" value="Genomic_DNA"/>
</dbReference>
<sequence length="62" mass="7194">MNLGYRLTRGRTAGLHKWKFVAPSYRFKGEVPSFLGVVHTAMYILRLLRCSERSGVGNFYER</sequence>
<proteinExistence type="predicted"/>